<evidence type="ECO:0000259" key="4">
    <source>
        <dbReference type="Pfam" id="PF25543"/>
    </source>
</evidence>
<dbReference type="Pfam" id="PF25540">
    <property type="entry name" value="DUF7923"/>
    <property type="match status" value="1"/>
</dbReference>
<dbReference type="InterPro" id="IPR057654">
    <property type="entry name" value="Znf-CCCH_tandem"/>
</dbReference>
<organism evidence="5 7">
    <name type="scientific">Verticillium longisporum</name>
    <name type="common">Verticillium dahliae var. longisporum</name>
    <dbReference type="NCBI Taxonomy" id="100787"/>
    <lineage>
        <taxon>Eukaryota</taxon>
        <taxon>Fungi</taxon>
        <taxon>Dikarya</taxon>
        <taxon>Ascomycota</taxon>
        <taxon>Pezizomycotina</taxon>
        <taxon>Sordariomycetes</taxon>
        <taxon>Hypocreomycetidae</taxon>
        <taxon>Glomerellales</taxon>
        <taxon>Plectosphaerellaceae</taxon>
        <taxon>Verticillium</taxon>
    </lineage>
</organism>
<protein>
    <recommendedName>
        <fullName evidence="9">C3H1-type domain-containing protein</fullName>
    </recommendedName>
</protein>
<evidence type="ECO:0000313" key="5">
    <source>
        <dbReference type="EMBL" id="CRK07942.1"/>
    </source>
</evidence>
<sequence>MTAHLLFLFYFFRAPDLNMAAVATNDFAARLGAFQAQDDQRMQWLRSMHQELCDITDKYQNLCGDLEREKIAGRGLQTDSKRWEDRFTKLEESVKESAFVLVLLDADADAYMASSPPSLAREYYARRDGGQGAARDLQAALRQYVGQTMPELSGLPIVLKAFANADRLADTLVRTKMTRTWKDLWDFAMSFSQACETFDFVLVGSGKDRADEKIKELLRLFHKNPTCRHVIFGACHDNGYVRELEKRFPSPEARDRLTLLESFQVGREYRSLGVRKTVRMESIFRTDFLSGPVSPLLSSTTTAVSRSPTASSSGVSSEGHAAHQAPTWARAAASPSDEGAAQHGGGGSTGHTPPSAVTARRFLDLESGAILVNAQGQRVDAELPALAPGAATSWNRKTNECGMRFCRTFQLSGRCANKMACGYSPATLSEEERMVYRSLMRRQKCHVGPGCRDRTCCYGHHCSCEGAKCKFPEAQHRIDVSSAVL</sequence>
<dbReference type="Proteomes" id="UP000045706">
    <property type="component" value="Unassembled WGS sequence"/>
</dbReference>
<name>A0A0G4KKG5_VERLO</name>
<evidence type="ECO:0008006" key="9">
    <source>
        <dbReference type="Google" id="ProtNLM"/>
    </source>
</evidence>
<dbReference type="InterPro" id="IPR057683">
    <property type="entry name" value="DUF7923"/>
</dbReference>
<reference evidence="7 8" key="1">
    <citation type="submission" date="2015-05" db="EMBL/GenBank/DDBJ databases">
        <authorList>
            <person name="Fogelqvist Johan"/>
        </authorList>
    </citation>
    <scope>NUCLEOTIDE SEQUENCE [LARGE SCALE GENOMIC DNA]</scope>
    <source>
        <strain evidence="5">VL1</strain>
        <strain evidence="6">VL2</strain>
    </source>
</reference>
<feature type="chain" id="PRO_5007404618" description="C3H1-type domain-containing protein" evidence="2">
    <location>
        <begin position="21"/>
        <end position="485"/>
    </location>
</feature>
<evidence type="ECO:0000313" key="8">
    <source>
        <dbReference type="Proteomes" id="UP000045706"/>
    </source>
</evidence>
<feature type="domain" description="DUF7923" evidence="3">
    <location>
        <begin position="96"/>
        <end position="284"/>
    </location>
</feature>
<accession>A0A0G4KKG5</accession>
<feature type="signal peptide" evidence="2">
    <location>
        <begin position="1"/>
        <end position="20"/>
    </location>
</feature>
<evidence type="ECO:0000313" key="7">
    <source>
        <dbReference type="Proteomes" id="UP000044602"/>
    </source>
</evidence>
<dbReference type="Pfam" id="PF25543">
    <property type="entry name" value="zf-CCCH_tandem"/>
    <property type="match status" value="1"/>
</dbReference>
<dbReference type="AlphaFoldDB" id="A0A0G4KKG5"/>
<dbReference type="PANTHER" id="PTHR37543">
    <property type="entry name" value="CCCH ZINC FINGER DNA BINDING PROTEIN (AFU_ORTHOLOGUE AFUA_5G12760)"/>
    <property type="match status" value="1"/>
</dbReference>
<evidence type="ECO:0000256" key="2">
    <source>
        <dbReference type="SAM" id="SignalP"/>
    </source>
</evidence>
<keyword evidence="7" id="KW-1185">Reference proteome</keyword>
<dbReference type="PANTHER" id="PTHR37543:SF1">
    <property type="entry name" value="CCCH ZINC FINGER DNA BINDING PROTEIN (AFU_ORTHOLOGUE AFUA_5G12760)"/>
    <property type="match status" value="1"/>
</dbReference>
<evidence type="ECO:0000256" key="1">
    <source>
        <dbReference type="SAM" id="MobiDB-lite"/>
    </source>
</evidence>
<proteinExistence type="predicted"/>
<gene>
    <name evidence="5" type="ORF">BN1708_009775</name>
    <name evidence="6" type="ORF">BN1723_003573</name>
</gene>
<evidence type="ECO:0000313" key="6">
    <source>
        <dbReference type="EMBL" id="CRK28516.1"/>
    </source>
</evidence>
<dbReference type="EMBL" id="CVQI01021112">
    <property type="protein sequence ID" value="CRK28516.1"/>
    <property type="molecule type" value="Genomic_DNA"/>
</dbReference>
<feature type="region of interest" description="Disordered" evidence="1">
    <location>
        <begin position="294"/>
        <end position="355"/>
    </location>
</feature>
<feature type="domain" description="Tandem CCCH zinc finger" evidence="4">
    <location>
        <begin position="436"/>
        <end position="480"/>
    </location>
</feature>
<dbReference type="STRING" id="100787.A0A0G4KKG5"/>
<feature type="compositionally biased region" description="Polar residues" evidence="1">
    <location>
        <begin position="296"/>
        <end position="316"/>
    </location>
</feature>
<keyword evidence="2" id="KW-0732">Signal</keyword>
<evidence type="ECO:0000259" key="3">
    <source>
        <dbReference type="Pfam" id="PF25540"/>
    </source>
</evidence>
<dbReference type="Proteomes" id="UP000044602">
    <property type="component" value="Unassembled WGS sequence"/>
</dbReference>
<dbReference type="EMBL" id="CVQH01002002">
    <property type="protein sequence ID" value="CRK07942.1"/>
    <property type="molecule type" value="Genomic_DNA"/>
</dbReference>